<comment type="similarity">
    <text evidence="2">Belongs to the SusD family.</text>
</comment>
<dbReference type="Pfam" id="PF07980">
    <property type="entry name" value="SusD_RagB"/>
    <property type="match status" value="1"/>
</dbReference>
<proteinExistence type="inferred from homology"/>
<organism evidence="9 10">
    <name type="scientific">Bacteroides nordii</name>
    <dbReference type="NCBI Taxonomy" id="291645"/>
    <lineage>
        <taxon>Bacteria</taxon>
        <taxon>Pseudomonadati</taxon>
        <taxon>Bacteroidota</taxon>
        <taxon>Bacteroidia</taxon>
        <taxon>Bacteroidales</taxon>
        <taxon>Bacteroidaceae</taxon>
        <taxon>Bacteroides</taxon>
    </lineage>
</organism>
<dbReference type="SUPFAM" id="SSF48452">
    <property type="entry name" value="TPR-like"/>
    <property type="match status" value="1"/>
</dbReference>
<evidence type="ECO:0000256" key="4">
    <source>
        <dbReference type="ARBA" id="ARBA00023136"/>
    </source>
</evidence>
<reference evidence="9 10" key="1">
    <citation type="submission" date="2018-08" db="EMBL/GenBank/DDBJ databases">
        <title>A genome reference for cultivated species of the human gut microbiota.</title>
        <authorList>
            <person name="Zou Y."/>
            <person name="Xue W."/>
            <person name="Luo G."/>
        </authorList>
    </citation>
    <scope>NUCLEOTIDE SEQUENCE [LARGE SCALE GENOMIC DNA]</scope>
    <source>
        <strain evidence="9 10">AM40-30BH</strain>
    </source>
</reference>
<dbReference type="InterPro" id="IPR012944">
    <property type="entry name" value="SusD_RagB_dom"/>
</dbReference>
<sequence length="589" mass="67122">MKIKNTYIALLVALLFISTACDDCLDRYPKDSTNSKVFFATGSDLKLYTDQFYMILPDASDLYGELSDEVITTNLPPEVMGTRNITSGDEYWTWDMLRHINYFLQHSSQCDDVEERNHYEGIAYFFRAFFYFDKVKRFGDVPWYDQPIGSSEDELLNKSRDSRELVVGNIIGDLDNAIRLLPGESTTYTVNKWTALALKSRVCLFEGTYRKYHGIGSGEELLQKCAEASLELMNKGGYTLYKAGEEPYRTLFASNHSDTKEVILSRRYNASLGLFHNATSYTVSFTQGSPGFTKRFVNQYLTIDGSRFTDISCYDTLSLHDEMTDRDPRMSQTIFKPGVYVRKGETSLSKFSMKTSVTGYQIIKYAMESKYDVYNSSECDMPLFRLGEVYLNYAEAKAELGTITQNDIDISVNRLRDRVGMPHLNLGDANAHPDTYMKALYPNVIPGDQLGVILEIRRERDIELVLEGFRYSDLMRWKEGAALMQPFHGQSFNGEGLYDLDGDGKTDLVVWKTTRPLVFGAEYLQIGKDITLSQETHGCLLIHGSVDNPSGGRTFREDRDYLYPIPVNDRILTNGTLKQNPGWDDKLDL</sequence>
<name>A0A413VKR5_9BACE</name>
<dbReference type="Gene3D" id="1.25.40.390">
    <property type="match status" value="1"/>
</dbReference>
<evidence type="ECO:0000313" key="10">
    <source>
        <dbReference type="Proteomes" id="UP000284379"/>
    </source>
</evidence>
<keyword evidence="5" id="KW-0998">Cell outer membrane</keyword>
<feature type="domain" description="RagB/SusD" evidence="7">
    <location>
        <begin position="289"/>
        <end position="583"/>
    </location>
</feature>
<protein>
    <submittedName>
        <fullName evidence="9">RagB/SusD family nutrient uptake outer membrane protein</fullName>
    </submittedName>
</protein>
<keyword evidence="3 6" id="KW-0732">Signal</keyword>
<dbReference type="Pfam" id="PF14322">
    <property type="entry name" value="SusD-like_3"/>
    <property type="match status" value="1"/>
</dbReference>
<feature type="chain" id="PRO_5018965720" evidence="6">
    <location>
        <begin position="21"/>
        <end position="589"/>
    </location>
</feature>
<accession>A0A413VKR5</accession>
<evidence type="ECO:0000256" key="1">
    <source>
        <dbReference type="ARBA" id="ARBA00004442"/>
    </source>
</evidence>
<evidence type="ECO:0000259" key="7">
    <source>
        <dbReference type="Pfam" id="PF07980"/>
    </source>
</evidence>
<dbReference type="InterPro" id="IPR033985">
    <property type="entry name" value="SusD-like_N"/>
</dbReference>
<dbReference type="EMBL" id="QSGO01000010">
    <property type="protein sequence ID" value="RHB34200.1"/>
    <property type="molecule type" value="Genomic_DNA"/>
</dbReference>
<dbReference type="Proteomes" id="UP000284379">
    <property type="component" value="Unassembled WGS sequence"/>
</dbReference>
<dbReference type="RefSeq" id="WP_002558123.1">
    <property type="nucleotide sequence ID" value="NZ_CABJFV010000010.1"/>
</dbReference>
<keyword evidence="4" id="KW-0472">Membrane</keyword>
<feature type="signal peptide" evidence="6">
    <location>
        <begin position="1"/>
        <end position="20"/>
    </location>
</feature>
<comment type="subcellular location">
    <subcellularLocation>
        <location evidence="1">Cell outer membrane</location>
    </subcellularLocation>
</comment>
<evidence type="ECO:0000259" key="8">
    <source>
        <dbReference type="Pfam" id="PF14322"/>
    </source>
</evidence>
<evidence type="ECO:0000313" key="9">
    <source>
        <dbReference type="EMBL" id="RHB34200.1"/>
    </source>
</evidence>
<dbReference type="AlphaFoldDB" id="A0A413VKR5"/>
<evidence type="ECO:0000256" key="6">
    <source>
        <dbReference type="SAM" id="SignalP"/>
    </source>
</evidence>
<evidence type="ECO:0000256" key="2">
    <source>
        <dbReference type="ARBA" id="ARBA00006275"/>
    </source>
</evidence>
<gene>
    <name evidence="9" type="ORF">DW888_13455</name>
</gene>
<dbReference type="GO" id="GO:0009279">
    <property type="term" value="C:cell outer membrane"/>
    <property type="evidence" value="ECO:0007669"/>
    <property type="project" value="UniProtKB-SubCell"/>
</dbReference>
<feature type="domain" description="SusD-like N-terminal" evidence="8">
    <location>
        <begin position="98"/>
        <end position="204"/>
    </location>
</feature>
<evidence type="ECO:0000256" key="3">
    <source>
        <dbReference type="ARBA" id="ARBA00022729"/>
    </source>
</evidence>
<dbReference type="InterPro" id="IPR011990">
    <property type="entry name" value="TPR-like_helical_dom_sf"/>
</dbReference>
<comment type="caution">
    <text evidence="9">The sequence shown here is derived from an EMBL/GenBank/DDBJ whole genome shotgun (WGS) entry which is preliminary data.</text>
</comment>
<dbReference type="PROSITE" id="PS51257">
    <property type="entry name" value="PROKAR_LIPOPROTEIN"/>
    <property type="match status" value="1"/>
</dbReference>
<evidence type="ECO:0000256" key="5">
    <source>
        <dbReference type="ARBA" id="ARBA00023237"/>
    </source>
</evidence>